<sequence>MPELCEVCKGKGQKVLAAVICTDCRQFYCSACRDVHRMFRSTKDHKYVELVAELFDEKPKADDKPKPLPAVNRQSENDAIHGKNSSGFFDVSTPTDSSVYQVEGSEFEVIWRTSFLTEFQCKTNYEKQKCELCGAAFMSDGRILAMDKANNCLILFNKRNDIQSVCLIGDDLKPSSIAVRPDDSLYVMSGRFLVTFKVVDTDTGTYITEKDSRRLPSEGRLVSLNGTKVCILNNYKVTLYEKRFQRSRPVDISIHIRGHSVVQCFLENKLGNKFLFPDHNQRKLLCISWKKELMWERKFKHPVKWIVEVENKFLVLLSNGEIFQLNTLGKLIGKIGESELEDVGWMSYHVASSRLLIAGHDGKIQIVKLDRDTYSNLFDTRG</sequence>
<dbReference type="GO" id="GO:0008270">
    <property type="term" value="F:zinc ion binding"/>
    <property type="evidence" value="ECO:0007669"/>
    <property type="project" value="UniProtKB-KW"/>
</dbReference>
<keyword evidence="1" id="KW-0863">Zinc-finger</keyword>
<dbReference type="Proteomes" id="UP000005408">
    <property type="component" value="Unassembled WGS sequence"/>
</dbReference>
<evidence type="ECO:0000256" key="1">
    <source>
        <dbReference type="PROSITE-ProRule" id="PRU00024"/>
    </source>
</evidence>
<organism evidence="3 4">
    <name type="scientific">Magallana gigas</name>
    <name type="common">Pacific oyster</name>
    <name type="synonym">Crassostrea gigas</name>
    <dbReference type="NCBI Taxonomy" id="29159"/>
    <lineage>
        <taxon>Eukaryota</taxon>
        <taxon>Metazoa</taxon>
        <taxon>Spiralia</taxon>
        <taxon>Lophotrochozoa</taxon>
        <taxon>Mollusca</taxon>
        <taxon>Bivalvia</taxon>
        <taxon>Autobranchia</taxon>
        <taxon>Pteriomorphia</taxon>
        <taxon>Ostreida</taxon>
        <taxon>Ostreoidea</taxon>
        <taxon>Ostreidae</taxon>
        <taxon>Magallana</taxon>
    </lineage>
</organism>
<evidence type="ECO:0000313" key="4">
    <source>
        <dbReference type="Proteomes" id="UP000005408"/>
    </source>
</evidence>
<evidence type="ECO:0000313" key="3">
    <source>
        <dbReference type="EnsemblMetazoa" id="G23480.2:cds"/>
    </source>
</evidence>
<reference evidence="3" key="1">
    <citation type="submission" date="2022-08" db="UniProtKB">
        <authorList>
            <consortium name="EnsemblMetazoa"/>
        </authorList>
    </citation>
    <scope>IDENTIFICATION</scope>
    <source>
        <strain evidence="3">05x7-T-G4-1.051#20</strain>
    </source>
</reference>
<keyword evidence="1" id="KW-0479">Metal-binding</keyword>
<dbReference type="CDD" id="cd19757">
    <property type="entry name" value="Bbox1"/>
    <property type="match status" value="1"/>
</dbReference>
<dbReference type="EnsemblMetazoa" id="G23480.2">
    <property type="protein sequence ID" value="G23480.2:cds"/>
    <property type="gene ID" value="G23480"/>
</dbReference>
<feature type="domain" description="B box-type" evidence="2">
    <location>
        <begin position="1"/>
        <end position="50"/>
    </location>
</feature>
<name>A0A8W8KDX5_MAGGI</name>
<dbReference type="PROSITE" id="PS50119">
    <property type="entry name" value="ZF_BBOX"/>
    <property type="match status" value="1"/>
</dbReference>
<dbReference type="Gene3D" id="3.30.160.60">
    <property type="entry name" value="Classic Zinc Finger"/>
    <property type="match status" value="1"/>
</dbReference>
<evidence type="ECO:0000259" key="2">
    <source>
        <dbReference type="PROSITE" id="PS50119"/>
    </source>
</evidence>
<dbReference type="EnsemblMetazoa" id="G23480.1">
    <property type="protein sequence ID" value="G23480.1:cds"/>
    <property type="gene ID" value="G23480"/>
</dbReference>
<protein>
    <recommendedName>
        <fullName evidence="2">B box-type domain-containing protein</fullName>
    </recommendedName>
</protein>
<keyword evidence="4" id="KW-1185">Reference proteome</keyword>
<dbReference type="SUPFAM" id="SSF50969">
    <property type="entry name" value="YVTN repeat-like/Quinoprotein amine dehydrogenase"/>
    <property type="match status" value="1"/>
</dbReference>
<keyword evidence="1" id="KW-0862">Zinc</keyword>
<accession>A0A8W8KDX5</accession>
<dbReference type="AlphaFoldDB" id="A0A8W8KDX5"/>
<proteinExistence type="predicted"/>
<dbReference type="InterPro" id="IPR000315">
    <property type="entry name" value="Znf_B-box"/>
</dbReference>
<dbReference type="InterPro" id="IPR011044">
    <property type="entry name" value="Quino_amine_DH_bsu"/>
</dbReference>